<comment type="catalytic activity">
    <reaction evidence="7">
        <text>L-cysteinyl-[protein] + hexadecanoyl-CoA = S-hexadecanoyl-L-cysteinyl-[protein] + CoA</text>
        <dbReference type="Rhea" id="RHEA:36683"/>
        <dbReference type="Rhea" id="RHEA-COMP:10131"/>
        <dbReference type="Rhea" id="RHEA-COMP:11032"/>
        <dbReference type="ChEBI" id="CHEBI:29950"/>
        <dbReference type="ChEBI" id="CHEBI:57287"/>
        <dbReference type="ChEBI" id="CHEBI:57379"/>
        <dbReference type="ChEBI" id="CHEBI:74151"/>
        <dbReference type="EC" id="2.3.1.225"/>
    </reaction>
</comment>
<dbReference type="PROSITE" id="PS50216">
    <property type="entry name" value="DHHC"/>
    <property type="match status" value="1"/>
</dbReference>
<accession>A0AAW0EZD8</accession>
<dbReference type="InterPro" id="IPR001594">
    <property type="entry name" value="Palmitoyltrfase_DHHC"/>
</dbReference>
<comment type="domain">
    <text evidence="7">The DHHC domain is required for palmitoyltransferase activity.</text>
</comment>
<name>A0AAW0EZD8_9TRYP</name>
<evidence type="ECO:0000256" key="3">
    <source>
        <dbReference type="ARBA" id="ARBA00022692"/>
    </source>
</evidence>
<feature type="domain" description="Palmitoyltransferase DHHC" evidence="8">
    <location>
        <begin position="115"/>
        <end position="253"/>
    </location>
</feature>
<keyword evidence="3 7" id="KW-0812">Transmembrane</keyword>
<feature type="transmembrane region" description="Helical" evidence="7">
    <location>
        <begin position="163"/>
        <end position="186"/>
    </location>
</feature>
<evidence type="ECO:0000259" key="8">
    <source>
        <dbReference type="Pfam" id="PF01529"/>
    </source>
</evidence>
<comment type="subcellular location">
    <subcellularLocation>
        <location evidence="1">Membrane</location>
        <topology evidence="1">Multi-pass membrane protein</topology>
    </subcellularLocation>
</comment>
<dbReference type="EMBL" id="JAECZO010000166">
    <property type="protein sequence ID" value="KAK7198679.1"/>
    <property type="molecule type" value="Genomic_DNA"/>
</dbReference>
<keyword evidence="6 7" id="KW-0012">Acyltransferase</keyword>
<evidence type="ECO:0000256" key="6">
    <source>
        <dbReference type="ARBA" id="ARBA00023315"/>
    </source>
</evidence>
<dbReference type="GO" id="GO:0006612">
    <property type="term" value="P:protein targeting to membrane"/>
    <property type="evidence" value="ECO:0007669"/>
    <property type="project" value="TreeGrafter"/>
</dbReference>
<keyword evidence="5 7" id="KW-0472">Membrane</keyword>
<dbReference type="GO" id="GO:0016020">
    <property type="term" value="C:membrane"/>
    <property type="evidence" value="ECO:0007669"/>
    <property type="project" value="UniProtKB-SubCell"/>
</dbReference>
<evidence type="ECO:0000256" key="5">
    <source>
        <dbReference type="ARBA" id="ARBA00023136"/>
    </source>
</evidence>
<dbReference type="Pfam" id="PF01529">
    <property type="entry name" value="DHHC"/>
    <property type="match status" value="1"/>
</dbReference>
<dbReference type="Proteomes" id="UP001430356">
    <property type="component" value="Unassembled WGS sequence"/>
</dbReference>
<evidence type="ECO:0000256" key="7">
    <source>
        <dbReference type="RuleBase" id="RU079119"/>
    </source>
</evidence>
<feature type="transmembrane region" description="Helical" evidence="7">
    <location>
        <begin position="218"/>
        <end position="237"/>
    </location>
</feature>
<comment type="caution">
    <text evidence="9">The sequence shown here is derived from an EMBL/GenBank/DDBJ whole genome shotgun (WGS) entry which is preliminary data.</text>
</comment>
<proteinExistence type="inferred from homology"/>
<dbReference type="GO" id="GO:0019706">
    <property type="term" value="F:protein-cysteine S-palmitoyltransferase activity"/>
    <property type="evidence" value="ECO:0007669"/>
    <property type="project" value="UniProtKB-EC"/>
</dbReference>
<evidence type="ECO:0000256" key="4">
    <source>
        <dbReference type="ARBA" id="ARBA00022989"/>
    </source>
</evidence>
<reference evidence="9 10" key="1">
    <citation type="journal article" date="2021" name="MBio">
        <title>A New Model Trypanosomatid, Novymonas esmeraldas: Genomic Perception of Its 'Candidatus Pandoraea novymonadis' Endosymbiont.</title>
        <authorList>
            <person name="Zakharova A."/>
            <person name="Saura A."/>
            <person name="Butenko A."/>
            <person name="Podesvova L."/>
            <person name="Warmusova S."/>
            <person name="Kostygov A.Y."/>
            <person name="Nenarokova A."/>
            <person name="Lukes J."/>
            <person name="Opperdoes F.R."/>
            <person name="Yurchenko V."/>
        </authorList>
    </citation>
    <scope>NUCLEOTIDE SEQUENCE [LARGE SCALE GENOMIC DNA]</scope>
    <source>
        <strain evidence="9 10">E262AT.01</strain>
    </source>
</reference>
<dbReference type="PANTHER" id="PTHR22883">
    <property type="entry name" value="ZINC FINGER DHHC DOMAIN CONTAINING PROTEIN"/>
    <property type="match status" value="1"/>
</dbReference>
<dbReference type="GO" id="GO:0005783">
    <property type="term" value="C:endoplasmic reticulum"/>
    <property type="evidence" value="ECO:0007669"/>
    <property type="project" value="TreeGrafter"/>
</dbReference>
<protein>
    <recommendedName>
        <fullName evidence="7">Palmitoyltransferase</fullName>
        <ecNumber evidence="7">2.3.1.225</ecNumber>
    </recommendedName>
</protein>
<sequence length="330" mass="36325">MPISAAPPLRSGNIRVFLNGYIHVGPDWRIMAVSVVLIAACASLFVFFTNEVLAARIIVGVTALLSVATLLLCGLSDPGVKPRQPPPPTDAPLRESHWRERVYVDRAGQLHRARHEMKWCYSCNVHRPYRGVHCRYCDRCVSRRDHHCPWTGTCIGAKNYRSYFALVWVLSIMLGAALVGGLQSLAQRIVRHTKSPSVIEDGPSAFTAALVDTYCLELLLILFSFVFGLLAWSLAVYHTYLVSQNLTSGDAAKDMDENVFTHGSVAANFWAALTGWRGEEDEEGPRHADTHAEVVIESVDYDDAGHAPSVSPASNAEAASQVTLRHDCVE</sequence>
<comment type="similarity">
    <text evidence="7">Belongs to the DHHC palmitoyltransferase family.</text>
</comment>
<feature type="transmembrane region" description="Helical" evidence="7">
    <location>
        <begin position="28"/>
        <end position="48"/>
    </location>
</feature>
<feature type="transmembrane region" description="Helical" evidence="7">
    <location>
        <begin position="54"/>
        <end position="75"/>
    </location>
</feature>
<evidence type="ECO:0000256" key="2">
    <source>
        <dbReference type="ARBA" id="ARBA00022679"/>
    </source>
</evidence>
<keyword evidence="4 7" id="KW-1133">Transmembrane helix</keyword>
<keyword evidence="10" id="KW-1185">Reference proteome</keyword>
<dbReference type="EC" id="2.3.1.225" evidence="7"/>
<gene>
    <name evidence="9" type="ORF">NESM_000831500</name>
</gene>
<dbReference type="InterPro" id="IPR039859">
    <property type="entry name" value="PFA4/ZDH16/20/ERF2-like"/>
</dbReference>
<evidence type="ECO:0000313" key="9">
    <source>
        <dbReference type="EMBL" id="KAK7198679.1"/>
    </source>
</evidence>
<dbReference type="AlphaFoldDB" id="A0AAW0EZD8"/>
<dbReference type="PANTHER" id="PTHR22883:SF478">
    <property type="entry name" value="PALMITOYLTRANSFERASE"/>
    <property type="match status" value="1"/>
</dbReference>
<organism evidence="9 10">
    <name type="scientific">Novymonas esmeraldas</name>
    <dbReference type="NCBI Taxonomy" id="1808958"/>
    <lineage>
        <taxon>Eukaryota</taxon>
        <taxon>Discoba</taxon>
        <taxon>Euglenozoa</taxon>
        <taxon>Kinetoplastea</taxon>
        <taxon>Metakinetoplastina</taxon>
        <taxon>Trypanosomatida</taxon>
        <taxon>Trypanosomatidae</taxon>
        <taxon>Novymonas</taxon>
    </lineage>
</organism>
<keyword evidence="2 7" id="KW-0808">Transferase</keyword>
<evidence type="ECO:0000313" key="10">
    <source>
        <dbReference type="Proteomes" id="UP001430356"/>
    </source>
</evidence>
<dbReference type="GO" id="GO:0005794">
    <property type="term" value="C:Golgi apparatus"/>
    <property type="evidence" value="ECO:0007669"/>
    <property type="project" value="TreeGrafter"/>
</dbReference>
<evidence type="ECO:0000256" key="1">
    <source>
        <dbReference type="ARBA" id="ARBA00004141"/>
    </source>
</evidence>